<dbReference type="InterPro" id="IPR000436">
    <property type="entry name" value="Sushi_SCR_CCP_dom"/>
</dbReference>
<protein>
    <recommendedName>
        <fullName evidence="12">Seizure related 6 homolog a</fullName>
    </recommendedName>
</protein>
<dbReference type="AlphaFoldDB" id="A0A9Q0DHP6"/>
<sequence>MRVATLDCFISCSPEFESVVWIGRVLNPGSGLWMIQLKKWVVISTVGVIDYAERSVTAAAAEAFPILQSKHERSAVVLGGGRRDGPSFLDGEVLSLEDTGGPGPSLLANKSVLMRGLVVRSRSNQISIRFRGDRGQGRSHSSLLLSYRAFVLSCALPRSPAGGDVSVSRLQAGGEAFFMCSSGYRLLGPQVLTCRNATTPYWSGKEPTCIVSCGGMLKNATRGRIVSPGFPGNYSNNLTCHWVLEASEGRRLLIKNGNNIDSPVVYDSYEVENLPNEGVMSTGRHLFVEFTSDGTLTSTGAAIRYEAFSKGTCYEPFVKYGNFSSSDPGYGVGAVVEFSCNPGYTLEQGSVVMECVDAQDPQWNDTEPTCRAVCSGEMTDSAGVVLSPNWPEVYDKGQDCIWGVHVEEDKRILLDVQVLNLGKNDLLTFYDGDDLTANILGQYGGTRPHFKLYTSMADVTVQFQSDPATNIYGYNNGFVVHFFEVARNDTCSELPEIPNGWKSTSHPDLIHGTVVTYQCYPGYQLAGSEILMCQWDLTWSGDVPRCDQVLTCQDPGPVDHSRRTVTGQRLAVGSTVQFVCLKGYVLSGSGRLTCHNPDTAKPKWSDPLPKCLPERYEPCRNPGAPSTSVQSSEKAFYQAGDSLSFSCHAGYELQGEPAIHCVPGHPSQWNSTPPACRPSATQYVNERKLNVVNSDLDGSNMVLALLGSAAVVLLAVLAVYVYFTKLQGKSIRMPSSLSPYDNMTEESAFDNPAYERGVTPEDPFDLLADKCPLSPTKE</sequence>
<dbReference type="InterPro" id="IPR051277">
    <property type="entry name" value="SEZ6_CSMD_C4BPB_Regulators"/>
</dbReference>
<dbReference type="PROSITE" id="PS01180">
    <property type="entry name" value="CUB"/>
    <property type="match status" value="2"/>
</dbReference>
<evidence type="ECO:0000256" key="2">
    <source>
        <dbReference type="ARBA" id="ARBA00022737"/>
    </source>
</evidence>
<dbReference type="SMART" id="SM00032">
    <property type="entry name" value="CCP"/>
    <property type="match status" value="5"/>
</dbReference>
<evidence type="ECO:0000256" key="1">
    <source>
        <dbReference type="ARBA" id="ARBA00022659"/>
    </source>
</evidence>
<keyword evidence="2" id="KW-0677">Repeat</keyword>
<dbReference type="Proteomes" id="UP001148018">
    <property type="component" value="Unassembled WGS sequence"/>
</dbReference>
<feature type="disulfide bond" evidence="5">
    <location>
        <begin position="519"/>
        <end position="546"/>
    </location>
</feature>
<evidence type="ECO:0000256" key="5">
    <source>
        <dbReference type="PROSITE-ProRule" id="PRU00302"/>
    </source>
</evidence>
<dbReference type="InterPro" id="IPR035914">
    <property type="entry name" value="Sperma_CUB_dom_sf"/>
</dbReference>
<comment type="caution">
    <text evidence="10">The sequence shown here is derived from an EMBL/GenBank/DDBJ whole genome shotgun (WGS) entry which is preliminary data.</text>
</comment>
<dbReference type="PROSITE" id="PS50923">
    <property type="entry name" value="SUSHI"/>
    <property type="match status" value="5"/>
</dbReference>
<evidence type="ECO:0000256" key="6">
    <source>
        <dbReference type="SAM" id="MobiDB-lite"/>
    </source>
</evidence>
<dbReference type="Pfam" id="PF00431">
    <property type="entry name" value="CUB"/>
    <property type="match status" value="2"/>
</dbReference>
<dbReference type="OrthoDB" id="9935125at2759"/>
<dbReference type="SMART" id="SM00042">
    <property type="entry name" value="CUB"/>
    <property type="match status" value="2"/>
</dbReference>
<feature type="domain" description="CUB" evidence="8">
    <location>
        <begin position="213"/>
        <end position="278"/>
    </location>
</feature>
<dbReference type="PANTHER" id="PTHR45656:SF1">
    <property type="entry name" value="SEIZURE PROTEIN 6 HOMOLOG"/>
    <property type="match status" value="1"/>
</dbReference>
<keyword evidence="7" id="KW-0472">Membrane</keyword>
<dbReference type="PANTHER" id="PTHR45656">
    <property type="entry name" value="PROTEIN CBR-CLEC-78"/>
    <property type="match status" value="1"/>
</dbReference>
<keyword evidence="11" id="KW-1185">Reference proteome</keyword>
<evidence type="ECO:0000259" key="8">
    <source>
        <dbReference type="PROSITE" id="PS01180"/>
    </source>
</evidence>
<evidence type="ECO:0000259" key="9">
    <source>
        <dbReference type="PROSITE" id="PS50923"/>
    </source>
</evidence>
<dbReference type="FunFam" id="2.10.70.10:FF:000010">
    <property type="entry name" value="Seizure related 6 homolog like"/>
    <property type="match status" value="1"/>
</dbReference>
<evidence type="ECO:0000313" key="11">
    <source>
        <dbReference type="Proteomes" id="UP001148018"/>
    </source>
</evidence>
<feature type="domain" description="CUB" evidence="8">
    <location>
        <begin position="374"/>
        <end position="485"/>
    </location>
</feature>
<reference evidence="10" key="1">
    <citation type="submission" date="2022-07" db="EMBL/GenBank/DDBJ databases">
        <title>Chromosome-level genome of Muraenolepis orangiensis.</title>
        <authorList>
            <person name="Kim J."/>
        </authorList>
    </citation>
    <scope>NUCLEOTIDE SEQUENCE</scope>
    <source>
        <strain evidence="10">KU_S4_2022</strain>
        <tissue evidence="10">Muscle</tissue>
    </source>
</reference>
<feature type="domain" description="Sushi" evidence="9">
    <location>
        <begin position="550"/>
        <end position="613"/>
    </location>
</feature>
<dbReference type="InterPro" id="IPR000859">
    <property type="entry name" value="CUB_dom"/>
</dbReference>
<feature type="region of interest" description="Disordered" evidence="6">
    <location>
        <begin position="744"/>
        <end position="778"/>
    </location>
</feature>
<dbReference type="SUPFAM" id="SSF57535">
    <property type="entry name" value="Complement control module/SCR domain"/>
    <property type="match status" value="5"/>
</dbReference>
<evidence type="ECO:0000256" key="4">
    <source>
        <dbReference type="PROSITE-ProRule" id="PRU00059"/>
    </source>
</evidence>
<evidence type="ECO:0000313" key="10">
    <source>
        <dbReference type="EMBL" id="KAJ3588855.1"/>
    </source>
</evidence>
<keyword evidence="1 5" id="KW-0768">Sushi</keyword>
<organism evidence="10 11">
    <name type="scientific">Muraenolepis orangiensis</name>
    <name type="common">Patagonian moray cod</name>
    <dbReference type="NCBI Taxonomy" id="630683"/>
    <lineage>
        <taxon>Eukaryota</taxon>
        <taxon>Metazoa</taxon>
        <taxon>Chordata</taxon>
        <taxon>Craniata</taxon>
        <taxon>Vertebrata</taxon>
        <taxon>Euteleostomi</taxon>
        <taxon>Actinopterygii</taxon>
        <taxon>Neopterygii</taxon>
        <taxon>Teleostei</taxon>
        <taxon>Neoteleostei</taxon>
        <taxon>Acanthomorphata</taxon>
        <taxon>Zeiogadaria</taxon>
        <taxon>Gadariae</taxon>
        <taxon>Gadiformes</taxon>
        <taxon>Muraenolepidoidei</taxon>
        <taxon>Muraenolepididae</taxon>
        <taxon>Muraenolepis</taxon>
    </lineage>
</organism>
<evidence type="ECO:0000256" key="3">
    <source>
        <dbReference type="ARBA" id="ARBA00023157"/>
    </source>
</evidence>
<dbReference type="Pfam" id="PF00084">
    <property type="entry name" value="Sushi"/>
    <property type="match status" value="5"/>
</dbReference>
<gene>
    <name evidence="10" type="ORF">NHX12_009709</name>
</gene>
<evidence type="ECO:0008006" key="12">
    <source>
        <dbReference type="Google" id="ProtNLM"/>
    </source>
</evidence>
<keyword evidence="3 5" id="KW-1015">Disulfide bond</keyword>
<feature type="non-terminal residue" evidence="10">
    <location>
        <position position="778"/>
    </location>
</feature>
<dbReference type="EMBL" id="JANIIK010000115">
    <property type="protein sequence ID" value="KAJ3588855.1"/>
    <property type="molecule type" value="Genomic_DNA"/>
</dbReference>
<proteinExistence type="predicted"/>
<feature type="domain" description="Sushi" evidence="9">
    <location>
        <begin position="152"/>
        <end position="211"/>
    </location>
</feature>
<feature type="domain" description="Sushi" evidence="9">
    <location>
        <begin position="489"/>
        <end position="548"/>
    </location>
</feature>
<name>A0A9Q0DHP6_9TELE</name>
<accession>A0A9Q0DHP6</accession>
<comment type="caution">
    <text evidence="5">Lacks conserved residue(s) required for the propagation of feature annotation.</text>
</comment>
<evidence type="ECO:0000256" key="7">
    <source>
        <dbReference type="SAM" id="Phobius"/>
    </source>
</evidence>
<feature type="disulfide bond" evidence="4">
    <location>
        <begin position="213"/>
        <end position="240"/>
    </location>
</feature>
<dbReference type="SUPFAM" id="SSF49854">
    <property type="entry name" value="Spermadhesin, CUB domain"/>
    <property type="match status" value="2"/>
</dbReference>
<keyword evidence="7" id="KW-1133">Transmembrane helix</keyword>
<feature type="domain" description="Sushi" evidence="9">
    <location>
        <begin position="617"/>
        <end position="678"/>
    </location>
</feature>
<dbReference type="Gene3D" id="2.60.120.290">
    <property type="entry name" value="Spermadhesin, CUB domain"/>
    <property type="match status" value="2"/>
</dbReference>
<feature type="domain" description="Sushi" evidence="9">
    <location>
        <begin position="311"/>
        <end position="372"/>
    </location>
</feature>
<dbReference type="CDD" id="cd00041">
    <property type="entry name" value="CUB"/>
    <property type="match status" value="2"/>
</dbReference>
<dbReference type="Gene3D" id="2.10.70.10">
    <property type="entry name" value="Complement Module, domain 1"/>
    <property type="match status" value="5"/>
</dbReference>
<dbReference type="CDD" id="cd00033">
    <property type="entry name" value="CCP"/>
    <property type="match status" value="5"/>
</dbReference>
<keyword evidence="7" id="KW-0812">Transmembrane</keyword>
<dbReference type="InterPro" id="IPR035976">
    <property type="entry name" value="Sushi/SCR/CCP_sf"/>
</dbReference>
<feature type="transmembrane region" description="Helical" evidence="7">
    <location>
        <begin position="701"/>
        <end position="723"/>
    </location>
</feature>